<dbReference type="AlphaFoldDB" id="A0A1G1WFH1"/>
<comment type="caution">
    <text evidence="2">The sequence shown here is derived from an EMBL/GenBank/DDBJ whole genome shotgun (WGS) entry which is preliminary data.</text>
</comment>
<feature type="transmembrane region" description="Helical" evidence="1">
    <location>
        <begin position="48"/>
        <end position="69"/>
    </location>
</feature>
<evidence type="ECO:0008006" key="4">
    <source>
        <dbReference type="Google" id="ProtNLM"/>
    </source>
</evidence>
<proteinExistence type="predicted"/>
<keyword evidence="1" id="KW-0472">Membrane</keyword>
<evidence type="ECO:0000313" key="3">
    <source>
        <dbReference type="Proteomes" id="UP000177588"/>
    </source>
</evidence>
<dbReference type="EMBL" id="MHCT01000007">
    <property type="protein sequence ID" value="OGY26445.1"/>
    <property type="molecule type" value="Genomic_DNA"/>
</dbReference>
<sequence>MMAGFVLALIITAIFCYLLYIFLSSSLVKHGILAIDYRNDPANLQNLLELLGIFFLFSLISLGVSWFILKLFLDTRLAIILTVIAFSSFYGILFGVIFINQMRQNWKETEKKQAIGPVSEKQESLDKLCFKVYLPSYTNESLNGPTVTGYDRFKPCSTQYVLIDYSNSKGREVLIKETKSNNTSLVAIGEQAKTQTIGGYDVKIIERKTSYSPDETVYRLIIDGTRVELTWTKNSRAVLNESDIEEIVESMR</sequence>
<protein>
    <recommendedName>
        <fullName evidence="4">DUF4367 domain-containing protein</fullName>
    </recommendedName>
</protein>
<keyword evidence="1" id="KW-1133">Transmembrane helix</keyword>
<feature type="transmembrane region" description="Helical" evidence="1">
    <location>
        <begin position="6"/>
        <end position="28"/>
    </location>
</feature>
<name>A0A1G1WFH1_9BACT</name>
<keyword evidence="1" id="KW-0812">Transmembrane</keyword>
<reference evidence="2 3" key="1">
    <citation type="journal article" date="2016" name="Nat. Commun.">
        <title>Thousands of microbial genomes shed light on interconnected biogeochemical processes in an aquifer system.</title>
        <authorList>
            <person name="Anantharaman K."/>
            <person name="Brown C.T."/>
            <person name="Hug L.A."/>
            <person name="Sharon I."/>
            <person name="Castelle C.J."/>
            <person name="Probst A.J."/>
            <person name="Thomas B.C."/>
            <person name="Singh A."/>
            <person name="Wilkins M.J."/>
            <person name="Karaoz U."/>
            <person name="Brodie E.L."/>
            <person name="Williams K.H."/>
            <person name="Hubbard S.S."/>
            <person name="Banfield J.F."/>
        </authorList>
    </citation>
    <scope>NUCLEOTIDE SEQUENCE [LARGE SCALE GENOMIC DNA]</scope>
</reference>
<feature type="transmembrane region" description="Helical" evidence="1">
    <location>
        <begin position="75"/>
        <end position="99"/>
    </location>
</feature>
<dbReference type="Proteomes" id="UP000177588">
    <property type="component" value="Unassembled WGS sequence"/>
</dbReference>
<accession>A0A1G1WFH1</accession>
<gene>
    <name evidence="2" type="ORF">A2Z24_00325</name>
</gene>
<organism evidence="2 3">
    <name type="scientific">Candidatus Woykebacteria bacterium RBG_16_44_10</name>
    <dbReference type="NCBI Taxonomy" id="1802597"/>
    <lineage>
        <taxon>Bacteria</taxon>
        <taxon>Candidatus Woykeibacteriota</taxon>
    </lineage>
</organism>
<evidence type="ECO:0000256" key="1">
    <source>
        <dbReference type="SAM" id="Phobius"/>
    </source>
</evidence>
<dbReference type="STRING" id="1802597.A2Z24_00325"/>
<evidence type="ECO:0000313" key="2">
    <source>
        <dbReference type="EMBL" id="OGY26445.1"/>
    </source>
</evidence>